<reference evidence="2" key="1">
    <citation type="journal article" date="2019" name="Int. J. Syst. Evol. Microbiol.">
        <title>The Global Catalogue of Microorganisms (GCM) 10K type strain sequencing project: providing services to taxonomists for standard genome sequencing and annotation.</title>
        <authorList>
            <consortium name="The Broad Institute Genomics Platform"/>
            <consortium name="The Broad Institute Genome Sequencing Center for Infectious Disease"/>
            <person name="Wu L."/>
            <person name="Ma J."/>
        </authorList>
    </citation>
    <scope>NUCLEOTIDE SEQUENCE [LARGE SCALE GENOMIC DNA]</scope>
    <source>
        <strain evidence="2">JCM 13929</strain>
    </source>
</reference>
<dbReference type="Pfam" id="PF13830">
    <property type="entry name" value="DUF4192"/>
    <property type="match status" value="1"/>
</dbReference>
<comment type="caution">
    <text evidence="1">The sequence shown here is derived from an EMBL/GenBank/DDBJ whole genome shotgun (WGS) entry which is preliminary data.</text>
</comment>
<keyword evidence="2" id="KW-1185">Reference proteome</keyword>
<accession>A0ABP4QV33</accession>
<evidence type="ECO:0008006" key="3">
    <source>
        <dbReference type="Google" id="ProtNLM"/>
    </source>
</evidence>
<dbReference type="Proteomes" id="UP001500064">
    <property type="component" value="Unassembled WGS sequence"/>
</dbReference>
<organism evidence="1 2">
    <name type="scientific">Nonomuraea maheshkhaliensis</name>
    <dbReference type="NCBI Taxonomy" id="419590"/>
    <lineage>
        <taxon>Bacteria</taxon>
        <taxon>Bacillati</taxon>
        <taxon>Actinomycetota</taxon>
        <taxon>Actinomycetes</taxon>
        <taxon>Streptosporangiales</taxon>
        <taxon>Streptosporangiaceae</taxon>
        <taxon>Nonomuraea</taxon>
    </lineage>
</organism>
<dbReference type="EMBL" id="BAAAMU010000011">
    <property type="protein sequence ID" value="GAA1624134.1"/>
    <property type="molecule type" value="Genomic_DNA"/>
</dbReference>
<evidence type="ECO:0000313" key="2">
    <source>
        <dbReference type="Proteomes" id="UP001500064"/>
    </source>
</evidence>
<gene>
    <name evidence="1" type="ORF">GCM10009733_020970</name>
</gene>
<proteinExistence type="predicted"/>
<dbReference type="InterPro" id="IPR025447">
    <property type="entry name" value="DUF4192"/>
</dbReference>
<evidence type="ECO:0000313" key="1">
    <source>
        <dbReference type="EMBL" id="GAA1624134.1"/>
    </source>
</evidence>
<dbReference type="RefSeq" id="WP_346103543.1">
    <property type="nucleotide sequence ID" value="NZ_BAAAMU010000011.1"/>
</dbReference>
<sequence length="353" mass="38105">MFPDIPPDRPLRTVEASAVLGATPYLLGYHPCNAIIAIAFTCETRVAGVACVDLPGPDADLGAMATHIKQSLENGSDADHVVLIGYGTEAAVTPLMDMMRFLLDHESRLDLIEALRFCDNTYWSYVCSDTCCPPEGISFDPTCSLAAAEATMFGLTALPDEAAYAAQFASLAGAAREQMQAATRQVHAQARELMSRDHDWRAELLDRIASSSRAVDLGQELDNVQVAWLETLTSSALLRELAATVAEPGEDQVHLRMWSEVLRRVDPADAVAPALLTASYALRSGDGPVAQIALRRALEADPGNLTALHMQQIANTGVTPAQIRSYQLAPTTLAALAERFPQDTRPLLPQEPR</sequence>
<protein>
    <recommendedName>
        <fullName evidence="3">DUF4192 domain-containing protein</fullName>
    </recommendedName>
</protein>
<name>A0ABP4QV33_9ACTN</name>